<dbReference type="EMBL" id="LT631298">
    <property type="protein sequence ID" value="SFW10617.1"/>
    <property type="molecule type" value="mRNA"/>
</dbReference>
<keyword evidence="7" id="KW-0812">Transmembrane</keyword>
<accession>A0A2I2JKT9</accession>
<dbReference type="InterPro" id="IPR036398">
    <property type="entry name" value="CA_dom_sf"/>
</dbReference>
<evidence type="ECO:0000256" key="1">
    <source>
        <dbReference type="ARBA" id="ARBA00010718"/>
    </source>
</evidence>
<evidence type="ECO:0000256" key="3">
    <source>
        <dbReference type="ARBA" id="ARBA00022723"/>
    </source>
</evidence>
<feature type="domain" description="Alpha-carbonic anhydrase" evidence="9">
    <location>
        <begin position="22"/>
        <end position="265"/>
    </location>
</feature>
<feature type="chain" id="PRO_5014192178" description="carbonic anhydrase" evidence="8">
    <location>
        <begin position="22"/>
        <end position="290"/>
    </location>
</feature>
<dbReference type="EC" id="4.2.1.1" evidence="2"/>
<dbReference type="PANTHER" id="PTHR18952:SF265">
    <property type="entry name" value="CARBONIC ANHYDRASE"/>
    <property type="match status" value="1"/>
</dbReference>
<dbReference type="SMR" id="A0A2I2JKT9"/>
<dbReference type="SUPFAM" id="SSF51069">
    <property type="entry name" value="Carbonic anhydrase"/>
    <property type="match status" value="1"/>
</dbReference>
<gene>
    <name evidence="10" type="primary">SD_CA</name>
</gene>
<keyword evidence="8" id="KW-0732">Signal</keyword>
<keyword evidence="5" id="KW-0456">Lyase</keyword>
<dbReference type="PROSITE" id="PS51144">
    <property type="entry name" value="ALPHA_CA_2"/>
    <property type="match status" value="1"/>
</dbReference>
<dbReference type="Gene3D" id="3.10.200.10">
    <property type="entry name" value="Alpha carbonic anhydrase"/>
    <property type="match status" value="1"/>
</dbReference>
<organism evidence="10">
    <name type="scientific">Suberites domuncula</name>
    <name type="common">Sponge</name>
    <dbReference type="NCBI Taxonomy" id="55567"/>
    <lineage>
        <taxon>Eukaryota</taxon>
        <taxon>Metazoa</taxon>
        <taxon>Porifera</taxon>
        <taxon>Demospongiae</taxon>
        <taxon>Heteroscleromorpha</taxon>
        <taxon>Suberitida</taxon>
        <taxon>Suberitidae</taxon>
        <taxon>Suberites</taxon>
    </lineage>
</organism>
<dbReference type="AlphaFoldDB" id="A0A2I2JKT9"/>
<dbReference type="GO" id="GO:0008270">
    <property type="term" value="F:zinc ion binding"/>
    <property type="evidence" value="ECO:0007669"/>
    <property type="project" value="InterPro"/>
</dbReference>
<reference evidence="10" key="1">
    <citation type="submission" date="2016-10" db="EMBL/GenBank/DDBJ databases">
        <authorList>
            <person name="Varghese N."/>
        </authorList>
    </citation>
    <scope>NUCLEOTIDE SEQUENCE</scope>
    <source>
        <strain evidence="10">Adia-11</strain>
    </source>
</reference>
<evidence type="ECO:0000256" key="2">
    <source>
        <dbReference type="ARBA" id="ARBA00012925"/>
    </source>
</evidence>
<keyword evidence="7" id="KW-0472">Membrane</keyword>
<sequence>MRVLLTLVLFISSVLIPTSLCVSFSYNQQNLWTGVCNAGNTGRQSPINIVLADVVQSPSLTPLVFNSEWDSTNTVGTFSNTGHNIQYDLNSTSPDITTVTPIGTYKFLQFHMHWGNQTGVGSEHLINGEQSEVEIHFVHQKVGASTAGNMFGVVGVFADVGDIPMTGIWQQLNASNVPAVDDVILSDGIRFTDLLPSNRDYYYYEGGLTTPPCTEAVQFFLLKNRITVPSAYLARLRSIDQNDGPGAINYRDIQSLNGRVVMGSGSNMVYASCISVLLFAVLSLQLVFFV</sequence>
<comment type="catalytic activity">
    <reaction evidence="6">
        <text>hydrogencarbonate + H(+) = CO2 + H2O</text>
        <dbReference type="Rhea" id="RHEA:10748"/>
        <dbReference type="ChEBI" id="CHEBI:15377"/>
        <dbReference type="ChEBI" id="CHEBI:15378"/>
        <dbReference type="ChEBI" id="CHEBI:16526"/>
        <dbReference type="ChEBI" id="CHEBI:17544"/>
        <dbReference type="EC" id="4.2.1.1"/>
    </reaction>
</comment>
<evidence type="ECO:0000313" key="10">
    <source>
        <dbReference type="EMBL" id="SFW10617.1"/>
    </source>
</evidence>
<evidence type="ECO:0000256" key="7">
    <source>
        <dbReference type="SAM" id="Phobius"/>
    </source>
</evidence>
<comment type="similarity">
    <text evidence="1">Belongs to the alpha-carbonic anhydrase family.</text>
</comment>
<name>A0A2I2JKT9_SUBDO</name>
<dbReference type="CDD" id="cd00326">
    <property type="entry name" value="alpha_CA"/>
    <property type="match status" value="1"/>
</dbReference>
<dbReference type="GO" id="GO:0004089">
    <property type="term" value="F:carbonate dehydratase activity"/>
    <property type="evidence" value="ECO:0007669"/>
    <property type="project" value="UniProtKB-EC"/>
</dbReference>
<dbReference type="InterPro" id="IPR001148">
    <property type="entry name" value="CA_dom"/>
</dbReference>
<reference evidence="10" key="2">
    <citation type="submission" date="2017-12" db="EMBL/GenBank/DDBJ databases">
        <authorList>
            <person name="Hurst M.R.H."/>
        </authorList>
    </citation>
    <scope>NUCLEOTIDE SEQUENCE</scope>
    <source>
        <strain evidence="10">Adia-11</strain>
    </source>
</reference>
<dbReference type="PANTHER" id="PTHR18952">
    <property type="entry name" value="CARBONIC ANHYDRASE"/>
    <property type="match status" value="1"/>
</dbReference>
<dbReference type="SMART" id="SM01057">
    <property type="entry name" value="Carb_anhydrase"/>
    <property type="match status" value="1"/>
</dbReference>
<protein>
    <recommendedName>
        <fullName evidence="2">carbonic anhydrase</fullName>
        <ecNumber evidence="2">4.2.1.1</ecNumber>
    </recommendedName>
</protein>
<keyword evidence="7" id="KW-1133">Transmembrane helix</keyword>
<evidence type="ECO:0000256" key="5">
    <source>
        <dbReference type="ARBA" id="ARBA00023239"/>
    </source>
</evidence>
<evidence type="ECO:0000259" key="9">
    <source>
        <dbReference type="PROSITE" id="PS51144"/>
    </source>
</evidence>
<evidence type="ECO:0000256" key="8">
    <source>
        <dbReference type="SAM" id="SignalP"/>
    </source>
</evidence>
<feature type="signal peptide" evidence="8">
    <location>
        <begin position="1"/>
        <end position="21"/>
    </location>
</feature>
<feature type="transmembrane region" description="Helical" evidence="7">
    <location>
        <begin position="268"/>
        <end position="289"/>
    </location>
</feature>
<dbReference type="InterPro" id="IPR023561">
    <property type="entry name" value="Carbonic_anhydrase_a-class"/>
</dbReference>
<evidence type="ECO:0000256" key="6">
    <source>
        <dbReference type="ARBA" id="ARBA00048348"/>
    </source>
</evidence>
<dbReference type="Pfam" id="PF00194">
    <property type="entry name" value="Carb_anhydrase"/>
    <property type="match status" value="1"/>
</dbReference>
<keyword evidence="3" id="KW-0479">Metal-binding</keyword>
<proteinExistence type="evidence at transcript level"/>
<keyword evidence="4" id="KW-0862">Zinc</keyword>
<evidence type="ECO:0000256" key="4">
    <source>
        <dbReference type="ARBA" id="ARBA00022833"/>
    </source>
</evidence>